<dbReference type="AlphaFoldDB" id="A0AAV4CTA3"/>
<comment type="caution">
    <text evidence="2">The sequence shown here is derived from an EMBL/GenBank/DDBJ whole genome shotgun (WGS) entry which is preliminary data.</text>
</comment>
<sequence>MITVPEIGSKRILSEFRKHFSNQNRGIRQAGKAYYKDPLLGMRSGAWRQSESVSFSEIPSYPFSAGWTQRSIEKWTRPGLGFKPRSSALEATLPTNEPPHRYESGV</sequence>
<feature type="region of interest" description="Disordered" evidence="1">
    <location>
        <begin position="83"/>
        <end position="106"/>
    </location>
</feature>
<accession>A0AAV4CTA3</accession>
<name>A0AAV4CTA3_9GAST</name>
<reference evidence="2 3" key="1">
    <citation type="journal article" date="2021" name="Elife">
        <title>Chloroplast acquisition without the gene transfer in kleptoplastic sea slugs, Plakobranchus ocellatus.</title>
        <authorList>
            <person name="Maeda T."/>
            <person name="Takahashi S."/>
            <person name="Yoshida T."/>
            <person name="Shimamura S."/>
            <person name="Takaki Y."/>
            <person name="Nagai Y."/>
            <person name="Toyoda A."/>
            <person name="Suzuki Y."/>
            <person name="Arimoto A."/>
            <person name="Ishii H."/>
            <person name="Satoh N."/>
            <person name="Nishiyama T."/>
            <person name="Hasebe M."/>
            <person name="Maruyama T."/>
            <person name="Minagawa J."/>
            <person name="Obokata J."/>
            <person name="Shigenobu S."/>
        </authorList>
    </citation>
    <scope>NUCLEOTIDE SEQUENCE [LARGE SCALE GENOMIC DNA]</scope>
</reference>
<evidence type="ECO:0000313" key="2">
    <source>
        <dbReference type="EMBL" id="GFO35099.1"/>
    </source>
</evidence>
<protein>
    <submittedName>
        <fullName evidence="2">Uncharacterized protein</fullName>
    </submittedName>
</protein>
<dbReference type="Proteomes" id="UP000735302">
    <property type="component" value="Unassembled WGS sequence"/>
</dbReference>
<organism evidence="2 3">
    <name type="scientific">Plakobranchus ocellatus</name>
    <dbReference type="NCBI Taxonomy" id="259542"/>
    <lineage>
        <taxon>Eukaryota</taxon>
        <taxon>Metazoa</taxon>
        <taxon>Spiralia</taxon>
        <taxon>Lophotrochozoa</taxon>
        <taxon>Mollusca</taxon>
        <taxon>Gastropoda</taxon>
        <taxon>Heterobranchia</taxon>
        <taxon>Euthyneura</taxon>
        <taxon>Panpulmonata</taxon>
        <taxon>Sacoglossa</taxon>
        <taxon>Placobranchoidea</taxon>
        <taxon>Plakobranchidae</taxon>
        <taxon>Plakobranchus</taxon>
    </lineage>
</organism>
<evidence type="ECO:0000256" key="1">
    <source>
        <dbReference type="SAM" id="MobiDB-lite"/>
    </source>
</evidence>
<proteinExistence type="predicted"/>
<gene>
    <name evidence="2" type="ORF">PoB_006160400</name>
</gene>
<evidence type="ECO:0000313" key="3">
    <source>
        <dbReference type="Proteomes" id="UP000735302"/>
    </source>
</evidence>
<keyword evidence="3" id="KW-1185">Reference proteome</keyword>
<dbReference type="EMBL" id="BLXT01006957">
    <property type="protein sequence ID" value="GFO35099.1"/>
    <property type="molecule type" value="Genomic_DNA"/>
</dbReference>